<protein>
    <submittedName>
        <fullName evidence="2">Uncharacterized protein</fullName>
    </submittedName>
</protein>
<dbReference type="Proteomes" id="UP000220111">
    <property type="component" value="Unassembled WGS sequence"/>
</dbReference>
<keyword evidence="1" id="KW-0175">Coiled coil</keyword>
<reference evidence="2 3" key="1">
    <citation type="submission" date="2017-09" db="EMBL/GenBank/DDBJ databases">
        <title>Large-scale bioinformatics analysis of Bacillus genomes uncovers conserved roles of natural products in bacterial physiology.</title>
        <authorList>
            <consortium name="Agbiome Team Llc"/>
            <person name="Bleich R.M."/>
            <person name="Grubbs K.J."/>
            <person name="Santa Maria K.C."/>
            <person name="Allen S.E."/>
            <person name="Farag S."/>
            <person name="Shank E.A."/>
            <person name="Bowers A."/>
        </authorList>
    </citation>
    <scope>NUCLEOTIDE SEQUENCE [LARGE SCALE GENOMIC DNA]</scope>
    <source>
        <strain evidence="2 3">AFS098222</strain>
    </source>
</reference>
<accession>A0A2A7BR90</accession>
<name>A0A2A7BR90_9BACI</name>
<evidence type="ECO:0000313" key="3">
    <source>
        <dbReference type="Proteomes" id="UP000220111"/>
    </source>
</evidence>
<gene>
    <name evidence="2" type="ORF">COO17_16005</name>
</gene>
<comment type="caution">
    <text evidence="2">The sequence shown here is derived from an EMBL/GenBank/DDBJ whole genome shotgun (WGS) entry which is preliminary data.</text>
</comment>
<proteinExistence type="predicted"/>
<sequence>MIMTEKMIKAVTEIAETGTSRIWEVFNICDKHMLSPSEDMGVIAMYEESQQKMREILEQERIVEEEIKEAMKLMPHYENMQPISLDNINANGFK</sequence>
<dbReference type="RefSeq" id="WP_097815569.1">
    <property type="nucleotide sequence ID" value="NZ_NVPQ01000041.1"/>
</dbReference>
<dbReference type="AlphaFoldDB" id="A0A2A7BR90"/>
<feature type="coiled-coil region" evidence="1">
    <location>
        <begin position="46"/>
        <end position="73"/>
    </location>
</feature>
<dbReference type="EMBL" id="NVPQ01000041">
    <property type="protein sequence ID" value="PDY40630.1"/>
    <property type="molecule type" value="Genomic_DNA"/>
</dbReference>
<evidence type="ECO:0000256" key="1">
    <source>
        <dbReference type="SAM" id="Coils"/>
    </source>
</evidence>
<organism evidence="2 3">
    <name type="scientific">Bacillus wiedmannii</name>
    <dbReference type="NCBI Taxonomy" id="1890302"/>
    <lineage>
        <taxon>Bacteria</taxon>
        <taxon>Bacillati</taxon>
        <taxon>Bacillota</taxon>
        <taxon>Bacilli</taxon>
        <taxon>Bacillales</taxon>
        <taxon>Bacillaceae</taxon>
        <taxon>Bacillus</taxon>
        <taxon>Bacillus cereus group</taxon>
    </lineage>
</organism>
<evidence type="ECO:0000313" key="2">
    <source>
        <dbReference type="EMBL" id="PDY40630.1"/>
    </source>
</evidence>